<dbReference type="GO" id="GO:0043456">
    <property type="term" value="P:regulation of pentose-phosphate shunt"/>
    <property type="evidence" value="ECO:0007669"/>
    <property type="project" value="TreeGrafter"/>
</dbReference>
<sequence length="219" mass="25842">MTNLQTHPPLKEPAVVYLVRHGETDYNKRRIVQGSGVDAPLNPTGRQQAWRFYEHFRDHPFDKVYISELRRTYESMEPFIRAKLPYERHAALNEISWGVHEGQPFDPARHREYLQVVSAWQSGETHRRIEGGESPEEVAARQRPFIELLIKRLRSGEEKHVLVCMHGRAMRIMLTQLLRYPLAYMDVFEHHNMAAYKLIFTGNLFRLEGYFLAGEERRN</sequence>
<dbReference type="SUPFAM" id="SSF53254">
    <property type="entry name" value="Phosphoglycerate mutase-like"/>
    <property type="match status" value="1"/>
</dbReference>
<dbReference type="SMART" id="SM00855">
    <property type="entry name" value="PGAM"/>
    <property type="match status" value="1"/>
</dbReference>
<dbReference type="InterPro" id="IPR013078">
    <property type="entry name" value="His_Pase_superF_clade-1"/>
</dbReference>
<evidence type="ECO:0000256" key="2">
    <source>
        <dbReference type="PIRSR" id="PIRSR613078-1"/>
    </source>
</evidence>
<dbReference type="EMBL" id="JAASRN010000001">
    <property type="protein sequence ID" value="NIK73338.1"/>
    <property type="molecule type" value="Genomic_DNA"/>
</dbReference>
<feature type="active site" description="Proton donor/acceptor" evidence="2">
    <location>
        <position position="94"/>
    </location>
</feature>
<feature type="active site" description="Tele-phosphohistidine intermediate" evidence="2">
    <location>
        <position position="21"/>
    </location>
</feature>
<dbReference type="Gene3D" id="3.40.50.1240">
    <property type="entry name" value="Phosphoglycerate mutase-like"/>
    <property type="match status" value="1"/>
</dbReference>
<name>A0A846MP31_9BACT</name>
<evidence type="ECO:0000256" key="3">
    <source>
        <dbReference type="PIRSR" id="PIRSR613078-2"/>
    </source>
</evidence>
<dbReference type="InterPro" id="IPR001345">
    <property type="entry name" value="PG/BPGM_mutase_AS"/>
</dbReference>
<gene>
    <name evidence="4" type="ORF">FHS56_000824</name>
</gene>
<keyword evidence="4" id="KW-0413">Isomerase</keyword>
<dbReference type="InterPro" id="IPR051695">
    <property type="entry name" value="Phosphoglycerate_Mutase"/>
</dbReference>
<dbReference type="GO" id="GO:0005829">
    <property type="term" value="C:cytosol"/>
    <property type="evidence" value="ECO:0007669"/>
    <property type="project" value="TreeGrafter"/>
</dbReference>
<dbReference type="PROSITE" id="PS00175">
    <property type="entry name" value="PG_MUTASE"/>
    <property type="match status" value="1"/>
</dbReference>
<dbReference type="GO" id="GO:0045820">
    <property type="term" value="P:negative regulation of glycolytic process"/>
    <property type="evidence" value="ECO:0007669"/>
    <property type="project" value="TreeGrafter"/>
</dbReference>
<dbReference type="AlphaFoldDB" id="A0A846MP31"/>
<dbReference type="PANTHER" id="PTHR46517">
    <property type="entry name" value="FRUCTOSE-2,6-BISPHOSPHATASE TIGAR"/>
    <property type="match status" value="1"/>
</dbReference>
<keyword evidence="5" id="KW-1185">Reference proteome</keyword>
<evidence type="ECO:0000256" key="1">
    <source>
        <dbReference type="ARBA" id="ARBA00022801"/>
    </source>
</evidence>
<dbReference type="Pfam" id="PF00300">
    <property type="entry name" value="His_Phos_1"/>
    <property type="match status" value="1"/>
</dbReference>
<feature type="binding site" evidence="3">
    <location>
        <position position="71"/>
    </location>
    <ligand>
        <name>substrate</name>
    </ligand>
</feature>
<accession>A0A846MP31</accession>
<dbReference type="InterPro" id="IPR029033">
    <property type="entry name" value="His_PPase_superfam"/>
</dbReference>
<dbReference type="Proteomes" id="UP000537126">
    <property type="component" value="Unassembled WGS sequence"/>
</dbReference>
<dbReference type="EC" id="5.4.2.12" evidence="4"/>
<evidence type="ECO:0000313" key="4">
    <source>
        <dbReference type="EMBL" id="NIK73338.1"/>
    </source>
</evidence>
<proteinExistence type="predicted"/>
<organism evidence="4 5">
    <name type="scientific">Thermonema lapsum</name>
    <dbReference type="NCBI Taxonomy" id="28195"/>
    <lineage>
        <taxon>Bacteria</taxon>
        <taxon>Pseudomonadati</taxon>
        <taxon>Bacteroidota</taxon>
        <taxon>Cytophagia</taxon>
        <taxon>Cytophagales</taxon>
        <taxon>Thermonemataceae</taxon>
        <taxon>Thermonema</taxon>
    </lineage>
</organism>
<protein>
    <submittedName>
        <fullName evidence="4">Putative phosphoglycerate mutase</fullName>
        <ecNumber evidence="4">5.4.2.12</ecNumber>
    </submittedName>
</protein>
<keyword evidence="1" id="KW-0378">Hydrolase</keyword>
<dbReference type="PANTHER" id="PTHR46517:SF1">
    <property type="entry name" value="FRUCTOSE-2,6-BISPHOSPHATASE TIGAR"/>
    <property type="match status" value="1"/>
</dbReference>
<dbReference type="CDD" id="cd07067">
    <property type="entry name" value="HP_PGM_like"/>
    <property type="match status" value="1"/>
</dbReference>
<reference evidence="4 5" key="1">
    <citation type="submission" date="2020-03" db="EMBL/GenBank/DDBJ databases">
        <title>Genomic Encyclopedia of Type Strains, Phase IV (KMG-IV): sequencing the most valuable type-strain genomes for metagenomic binning, comparative biology and taxonomic classification.</title>
        <authorList>
            <person name="Goeker M."/>
        </authorList>
    </citation>
    <scope>NUCLEOTIDE SEQUENCE [LARGE SCALE GENOMIC DNA]</scope>
    <source>
        <strain evidence="4 5">DSM 5718</strain>
    </source>
</reference>
<comment type="caution">
    <text evidence="4">The sequence shown here is derived from an EMBL/GenBank/DDBJ whole genome shotgun (WGS) entry which is preliminary data.</text>
</comment>
<dbReference type="GO" id="GO:0004331">
    <property type="term" value="F:fructose-2,6-bisphosphate 2-phosphatase activity"/>
    <property type="evidence" value="ECO:0007669"/>
    <property type="project" value="TreeGrafter"/>
</dbReference>
<evidence type="ECO:0000313" key="5">
    <source>
        <dbReference type="Proteomes" id="UP000537126"/>
    </source>
</evidence>
<dbReference type="GO" id="GO:0004619">
    <property type="term" value="F:phosphoglycerate mutase activity"/>
    <property type="evidence" value="ECO:0007669"/>
    <property type="project" value="UniProtKB-EC"/>
</dbReference>
<dbReference type="RefSeq" id="WP_166918588.1">
    <property type="nucleotide sequence ID" value="NZ_JAASRN010000001.1"/>
</dbReference>
<feature type="binding site" evidence="3">
    <location>
        <begin position="20"/>
        <end position="27"/>
    </location>
    <ligand>
        <name>substrate</name>
    </ligand>
</feature>